<gene>
    <name evidence="2" type="ORF">PX52LOC_05900</name>
</gene>
<accession>A0A5C1APQ8</accession>
<dbReference type="Gene3D" id="2.130.10.130">
    <property type="entry name" value="Integrin alpha, N-terminal"/>
    <property type="match status" value="1"/>
</dbReference>
<keyword evidence="3" id="KW-1185">Reference proteome</keyword>
<organism evidence="2 3">
    <name type="scientific">Limnoglobus roseus</name>
    <dbReference type="NCBI Taxonomy" id="2598579"/>
    <lineage>
        <taxon>Bacteria</taxon>
        <taxon>Pseudomonadati</taxon>
        <taxon>Planctomycetota</taxon>
        <taxon>Planctomycetia</taxon>
        <taxon>Gemmatales</taxon>
        <taxon>Gemmataceae</taxon>
        <taxon>Limnoglobus</taxon>
    </lineage>
</organism>
<feature type="domain" description="SGNH hydrolase-type esterase" evidence="1">
    <location>
        <begin position="90"/>
        <end position="234"/>
    </location>
</feature>
<dbReference type="GO" id="GO:0016788">
    <property type="term" value="F:hydrolase activity, acting on ester bonds"/>
    <property type="evidence" value="ECO:0007669"/>
    <property type="project" value="UniProtKB-ARBA"/>
</dbReference>
<dbReference type="Pfam" id="PF13472">
    <property type="entry name" value="Lipase_GDSL_2"/>
    <property type="match status" value="1"/>
</dbReference>
<sequence>MPTRLSVALLEDRTVPSGVDDAPVLPAIDGVMQLHLQQIAAIGRQLGNRETVFAKVGDSNTFYPEFVTALGAAGYDPAANGLADRPDLVATWAAYHATPADGRTDSFARTSVASLVGYSSDNLRQNVATEIATVRPAVAIIMIGTNDIGNINSIPVFEDNLRRVIGICVNAGVIPVVSTVPDLLQHAEWEARVPAFNQAVQDVTTEADVPVWNFHRQTTALPNDGLRGDEIHLSISPNGSGQLGGSDLAYGANLRNRTTLEVLQKVRGIVFGGAAPDGEVTPVATPWVPLHAGEHVLAVGSGPGRGPEVAVYDADTQQLLSRIVPYEVGFRGGVATAVGDVTGDSVPDIVTGPGAGGGPVVNVFSGADGRLVRSWFAYEDSFRGGVMPAVGDVTGDGVADVAVGSGTGGGPRVRVFDGRDNAVVADFFAYEPTFRDGVNVAIATGSGGPRILTGPGVGGAPLLAAFDPRTGERVAGQFAFDPSLRGGLSVAAGDVTGDGVADWVVGGGPGGGPVVRTFDPAAGVWLGDFFAFDPASRAGVRVAVAGGRIATGQSSREGSAVRIGGDDVTPFGAFRGGVYVGGE</sequence>
<dbReference type="Gene3D" id="3.40.50.1110">
    <property type="entry name" value="SGNH hydrolase"/>
    <property type="match status" value="1"/>
</dbReference>
<dbReference type="OrthoDB" id="284278at2"/>
<evidence type="ECO:0000313" key="3">
    <source>
        <dbReference type="Proteomes" id="UP000324974"/>
    </source>
</evidence>
<evidence type="ECO:0000259" key="1">
    <source>
        <dbReference type="Pfam" id="PF13472"/>
    </source>
</evidence>
<name>A0A5C1APQ8_9BACT</name>
<dbReference type="KEGG" id="lrs:PX52LOC_05900"/>
<evidence type="ECO:0000313" key="2">
    <source>
        <dbReference type="EMBL" id="QEL18858.1"/>
    </source>
</evidence>
<dbReference type="InterPro" id="IPR036514">
    <property type="entry name" value="SGNH_hydro_sf"/>
</dbReference>
<dbReference type="Proteomes" id="UP000324974">
    <property type="component" value="Chromosome"/>
</dbReference>
<protein>
    <submittedName>
        <fullName evidence="2">SGNH/GDSL hydrolase family protein</fullName>
    </submittedName>
</protein>
<dbReference type="RefSeq" id="WP_149113309.1">
    <property type="nucleotide sequence ID" value="NZ_CP042425.1"/>
</dbReference>
<dbReference type="EMBL" id="CP042425">
    <property type="protein sequence ID" value="QEL18858.1"/>
    <property type="molecule type" value="Genomic_DNA"/>
</dbReference>
<proteinExistence type="predicted"/>
<reference evidence="3" key="1">
    <citation type="submission" date="2019-08" db="EMBL/GenBank/DDBJ databases">
        <title>Limnoglobus roseus gen. nov., sp. nov., a novel freshwater planctomycete with a giant genome from the family Gemmataceae.</title>
        <authorList>
            <person name="Kulichevskaya I.S."/>
            <person name="Naumoff D.G."/>
            <person name="Miroshnikov K."/>
            <person name="Ivanova A."/>
            <person name="Philippov D.A."/>
            <person name="Hakobyan A."/>
            <person name="Rijpstra I.C."/>
            <person name="Sinninghe Damste J.S."/>
            <person name="Liesack W."/>
            <person name="Dedysh S.N."/>
        </authorList>
    </citation>
    <scope>NUCLEOTIDE SEQUENCE [LARGE SCALE GENOMIC DNA]</scope>
    <source>
        <strain evidence="3">PX52</strain>
    </source>
</reference>
<dbReference type="InterPro" id="IPR013830">
    <property type="entry name" value="SGNH_hydro"/>
</dbReference>
<dbReference type="SUPFAM" id="SSF69318">
    <property type="entry name" value="Integrin alpha N-terminal domain"/>
    <property type="match status" value="1"/>
</dbReference>
<dbReference type="InterPro" id="IPR028994">
    <property type="entry name" value="Integrin_alpha_N"/>
</dbReference>
<dbReference type="SUPFAM" id="SSF52266">
    <property type="entry name" value="SGNH hydrolase"/>
    <property type="match status" value="1"/>
</dbReference>
<dbReference type="AlphaFoldDB" id="A0A5C1APQ8"/>
<keyword evidence="2" id="KW-0378">Hydrolase</keyword>